<comment type="subcellular location">
    <subcellularLocation>
        <location evidence="2">Mitochondrion inner membrane</location>
        <topology evidence="2">Single-pass membrane protein</topology>
    </subcellularLocation>
</comment>
<keyword evidence="19" id="KW-1185">Reference proteome</keyword>
<evidence type="ECO:0000256" key="11">
    <source>
        <dbReference type="ARBA" id="ARBA00022982"/>
    </source>
</evidence>
<proteinExistence type="inferred from homology"/>
<keyword evidence="9" id="KW-0999">Mitochondrion inner membrane</keyword>
<dbReference type="OMA" id="HHHMTIK"/>
<evidence type="ECO:0000256" key="14">
    <source>
        <dbReference type="ARBA" id="ARBA00023136"/>
    </source>
</evidence>
<dbReference type="PhylomeDB" id="D6X546"/>
<sequence length="167" mass="20254">MILSKLRPLLGQKSLALWRPMSDHRVLPIQPSRWQWTKFKDLFHFYIMLGVIPLGLITAYANVFIGPATLSEIPEGYTPKYWEYYKSPITRFFARYVMTSPQQDYEKYLAYLFMENEKRQLRMLETQVKQKIAERRDYQAYYYRPVMAKYHRLQREVSDYLETIRGE</sequence>
<keyword evidence="8 17" id="KW-0812">Transmembrane</keyword>
<evidence type="ECO:0000256" key="15">
    <source>
        <dbReference type="ARBA" id="ARBA00032395"/>
    </source>
</evidence>
<accession>D6X546</accession>
<evidence type="ECO:0000256" key="8">
    <source>
        <dbReference type="ARBA" id="ARBA00022692"/>
    </source>
</evidence>
<name>D6X546_TRICA</name>
<dbReference type="Proteomes" id="UP000007266">
    <property type="component" value="Linkage group 10"/>
</dbReference>
<dbReference type="GO" id="GO:0045271">
    <property type="term" value="C:respiratory chain complex I"/>
    <property type="evidence" value="ECO:0000318"/>
    <property type="project" value="GO_Central"/>
</dbReference>
<dbReference type="STRING" id="7070.D6X546"/>
<dbReference type="eggNOG" id="KOG4632">
    <property type="taxonomic scope" value="Eukaryota"/>
</dbReference>
<evidence type="ECO:0000256" key="7">
    <source>
        <dbReference type="ARBA" id="ARBA00022660"/>
    </source>
</evidence>
<keyword evidence="11" id="KW-0249">Electron transport</keyword>
<evidence type="ECO:0000256" key="4">
    <source>
        <dbReference type="ARBA" id="ARBA00011533"/>
    </source>
</evidence>
<keyword evidence="12 17" id="KW-1133">Transmembrane helix</keyword>
<evidence type="ECO:0000256" key="12">
    <source>
        <dbReference type="ARBA" id="ARBA00022989"/>
    </source>
</evidence>
<comment type="similarity">
    <text evidence="3">Belongs to the complex I NDUFB5 subunit family.</text>
</comment>
<dbReference type="AlphaFoldDB" id="D6X546"/>
<dbReference type="PANTHER" id="PTHR13178:SF0">
    <property type="entry name" value="NADH DEHYDROGENASE [UBIQUINONE] 1 BETA SUBCOMPLEX SUBUNIT 5, MITOCHONDRIAL"/>
    <property type="match status" value="1"/>
</dbReference>
<dbReference type="InterPro" id="IPR019173">
    <property type="entry name" value="NADH_UbQ_OxRdtase_B5_su"/>
</dbReference>
<keyword evidence="13" id="KW-0496">Mitochondrion</keyword>
<comment type="function">
    <text evidence="1">Accessory subunit of the mitochondrial membrane respiratory chain NADH dehydrogenase (Complex I), that is believed not to be involved in catalysis. Complex I functions in the transfer of electrons from NADH to the respiratory chain. The immediate electron acceptor for the enzyme is believed to be ubiquinone.</text>
</comment>
<feature type="transmembrane region" description="Helical" evidence="17">
    <location>
        <begin position="43"/>
        <end position="65"/>
    </location>
</feature>
<evidence type="ECO:0000256" key="17">
    <source>
        <dbReference type="SAM" id="Phobius"/>
    </source>
</evidence>
<keyword evidence="14 17" id="KW-0472">Membrane</keyword>
<protein>
    <recommendedName>
        <fullName evidence="5">NADH dehydrogenase [ubiquinone] 1 beta subcomplex subunit 5, mitochondrial</fullName>
    </recommendedName>
    <alternativeName>
        <fullName evidence="16">Complex I-SGDH</fullName>
    </alternativeName>
    <alternativeName>
        <fullName evidence="15">NADH-ubiquinone oxidoreductase SGDH subunit</fullName>
    </alternativeName>
</protein>
<organism evidence="18 19">
    <name type="scientific">Tribolium castaneum</name>
    <name type="common">Red flour beetle</name>
    <dbReference type="NCBI Taxonomy" id="7070"/>
    <lineage>
        <taxon>Eukaryota</taxon>
        <taxon>Metazoa</taxon>
        <taxon>Ecdysozoa</taxon>
        <taxon>Arthropoda</taxon>
        <taxon>Hexapoda</taxon>
        <taxon>Insecta</taxon>
        <taxon>Pterygota</taxon>
        <taxon>Neoptera</taxon>
        <taxon>Endopterygota</taxon>
        <taxon>Coleoptera</taxon>
        <taxon>Polyphaga</taxon>
        <taxon>Cucujiformia</taxon>
        <taxon>Tenebrionidae</taxon>
        <taxon>Tenebrionidae incertae sedis</taxon>
        <taxon>Tribolium</taxon>
    </lineage>
</organism>
<comment type="subunit">
    <text evidence="4">Complex I is composed of 45 different subunits.</text>
</comment>
<evidence type="ECO:0000313" key="18">
    <source>
        <dbReference type="EMBL" id="EEZ97690.1"/>
    </source>
</evidence>
<evidence type="ECO:0000256" key="9">
    <source>
        <dbReference type="ARBA" id="ARBA00022792"/>
    </source>
</evidence>
<reference evidence="18 19" key="1">
    <citation type="journal article" date="2008" name="Nature">
        <title>The genome of the model beetle and pest Tribolium castaneum.</title>
        <authorList>
            <consortium name="Tribolium Genome Sequencing Consortium"/>
            <person name="Richards S."/>
            <person name="Gibbs R.A."/>
            <person name="Weinstock G.M."/>
            <person name="Brown S.J."/>
            <person name="Denell R."/>
            <person name="Beeman R.W."/>
            <person name="Gibbs R."/>
            <person name="Beeman R.W."/>
            <person name="Brown S.J."/>
            <person name="Bucher G."/>
            <person name="Friedrich M."/>
            <person name="Grimmelikhuijzen C.J."/>
            <person name="Klingler M."/>
            <person name="Lorenzen M."/>
            <person name="Richards S."/>
            <person name="Roth S."/>
            <person name="Schroder R."/>
            <person name="Tautz D."/>
            <person name="Zdobnov E.M."/>
            <person name="Muzny D."/>
            <person name="Gibbs R.A."/>
            <person name="Weinstock G.M."/>
            <person name="Attaway T."/>
            <person name="Bell S."/>
            <person name="Buhay C.J."/>
            <person name="Chandrabose M.N."/>
            <person name="Chavez D."/>
            <person name="Clerk-Blankenburg K.P."/>
            <person name="Cree A."/>
            <person name="Dao M."/>
            <person name="Davis C."/>
            <person name="Chacko J."/>
            <person name="Dinh H."/>
            <person name="Dugan-Rocha S."/>
            <person name="Fowler G."/>
            <person name="Garner T.T."/>
            <person name="Garnes J."/>
            <person name="Gnirke A."/>
            <person name="Hawes A."/>
            <person name="Hernandez J."/>
            <person name="Hines S."/>
            <person name="Holder M."/>
            <person name="Hume J."/>
            <person name="Jhangiani S.N."/>
            <person name="Joshi V."/>
            <person name="Khan Z.M."/>
            <person name="Jackson L."/>
            <person name="Kovar C."/>
            <person name="Kowis A."/>
            <person name="Lee S."/>
            <person name="Lewis L.R."/>
            <person name="Margolis J."/>
            <person name="Morgan M."/>
            <person name="Nazareth L.V."/>
            <person name="Nguyen N."/>
            <person name="Okwuonu G."/>
            <person name="Parker D."/>
            <person name="Richards S."/>
            <person name="Ruiz S.J."/>
            <person name="Santibanez J."/>
            <person name="Savard J."/>
            <person name="Scherer S.E."/>
            <person name="Schneider B."/>
            <person name="Sodergren E."/>
            <person name="Tautz D."/>
            <person name="Vattahil S."/>
            <person name="Villasana D."/>
            <person name="White C.S."/>
            <person name="Wright R."/>
            <person name="Park Y."/>
            <person name="Beeman R.W."/>
            <person name="Lord J."/>
            <person name="Oppert B."/>
            <person name="Lorenzen M."/>
            <person name="Brown S."/>
            <person name="Wang L."/>
            <person name="Savard J."/>
            <person name="Tautz D."/>
            <person name="Richards S."/>
            <person name="Weinstock G."/>
            <person name="Gibbs R.A."/>
            <person name="Liu Y."/>
            <person name="Worley K."/>
            <person name="Weinstock G."/>
            <person name="Elsik C.G."/>
            <person name="Reese J.T."/>
            <person name="Elhaik E."/>
            <person name="Landan G."/>
            <person name="Graur D."/>
            <person name="Arensburger P."/>
            <person name="Atkinson P."/>
            <person name="Beeman R.W."/>
            <person name="Beidler J."/>
            <person name="Brown S.J."/>
            <person name="Demuth J.P."/>
            <person name="Drury D.W."/>
            <person name="Du Y.Z."/>
            <person name="Fujiwara H."/>
            <person name="Lorenzen M."/>
            <person name="Maselli V."/>
            <person name="Osanai M."/>
            <person name="Park Y."/>
            <person name="Robertson H.M."/>
            <person name="Tu Z."/>
            <person name="Wang J.J."/>
            <person name="Wang S."/>
            <person name="Richards S."/>
            <person name="Song H."/>
            <person name="Zhang L."/>
            <person name="Sodergren E."/>
            <person name="Werner D."/>
            <person name="Stanke M."/>
            <person name="Morgenstern B."/>
            <person name="Solovyev V."/>
            <person name="Kosarev P."/>
            <person name="Brown G."/>
            <person name="Chen H.C."/>
            <person name="Ermolaeva O."/>
            <person name="Hlavina W."/>
            <person name="Kapustin Y."/>
            <person name="Kiryutin B."/>
            <person name="Kitts P."/>
            <person name="Maglott D."/>
            <person name="Pruitt K."/>
            <person name="Sapojnikov V."/>
            <person name="Souvorov A."/>
            <person name="Mackey A.J."/>
            <person name="Waterhouse R.M."/>
            <person name="Wyder S."/>
            <person name="Zdobnov E.M."/>
            <person name="Zdobnov E.M."/>
            <person name="Wyder S."/>
            <person name="Kriventseva E.V."/>
            <person name="Kadowaki T."/>
            <person name="Bork P."/>
            <person name="Aranda M."/>
            <person name="Bao R."/>
            <person name="Beermann A."/>
            <person name="Berns N."/>
            <person name="Bolognesi R."/>
            <person name="Bonneton F."/>
            <person name="Bopp D."/>
            <person name="Brown S.J."/>
            <person name="Bucher G."/>
            <person name="Butts T."/>
            <person name="Chaumot A."/>
            <person name="Denell R.E."/>
            <person name="Ferrier D.E."/>
            <person name="Friedrich M."/>
            <person name="Gordon C.M."/>
            <person name="Jindra M."/>
            <person name="Klingler M."/>
            <person name="Lan Q."/>
            <person name="Lattorff H.M."/>
            <person name="Laudet V."/>
            <person name="von Levetsow C."/>
            <person name="Liu Z."/>
            <person name="Lutz R."/>
            <person name="Lynch J.A."/>
            <person name="da Fonseca R.N."/>
            <person name="Posnien N."/>
            <person name="Reuter R."/>
            <person name="Roth S."/>
            <person name="Savard J."/>
            <person name="Schinko J.B."/>
            <person name="Schmitt C."/>
            <person name="Schoppmeier M."/>
            <person name="Schroder R."/>
            <person name="Shippy T.D."/>
            <person name="Simonnet F."/>
            <person name="Marques-Souza H."/>
            <person name="Tautz D."/>
            <person name="Tomoyasu Y."/>
            <person name="Trauner J."/>
            <person name="Van der Zee M."/>
            <person name="Vervoort M."/>
            <person name="Wittkopp N."/>
            <person name="Wimmer E.A."/>
            <person name="Yang X."/>
            <person name="Jones A.K."/>
            <person name="Sattelle D.B."/>
            <person name="Ebert P.R."/>
            <person name="Nelson D."/>
            <person name="Scott J.G."/>
            <person name="Beeman R.W."/>
            <person name="Muthukrishnan S."/>
            <person name="Kramer K.J."/>
            <person name="Arakane Y."/>
            <person name="Beeman R.W."/>
            <person name="Zhu Q."/>
            <person name="Hogenkamp D."/>
            <person name="Dixit R."/>
            <person name="Oppert B."/>
            <person name="Jiang H."/>
            <person name="Zou Z."/>
            <person name="Marshall J."/>
            <person name="Elpidina E."/>
            <person name="Vinokurov K."/>
            <person name="Oppert C."/>
            <person name="Zou Z."/>
            <person name="Evans J."/>
            <person name="Lu Z."/>
            <person name="Zhao P."/>
            <person name="Sumathipala N."/>
            <person name="Altincicek B."/>
            <person name="Vilcinskas A."/>
            <person name="Williams M."/>
            <person name="Hultmark D."/>
            <person name="Hetru C."/>
            <person name="Jiang H."/>
            <person name="Grimmelikhuijzen C.J."/>
            <person name="Hauser F."/>
            <person name="Cazzamali G."/>
            <person name="Williamson M."/>
            <person name="Park Y."/>
            <person name="Li B."/>
            <person name="Tanaka Y."/>
            <person name="Predel R."/>
            <person name="Neupert S."/>
            <person name="Schachtner J."/>
            <person name="Verleyen P."/>
            <person name="Raible F."/>
            <person name="Bork P."/>
            <person name="Friedrich M."/>
            <person name="Walden K.K."/>
            <person name="Robertson H.M."/>
            <person name="Angeli S."/>
            <person name="Foret S."/>
            <person name="Bucher G."/>
            <person name="Schuetz S."/>
            <person name="Maleszka R."/>
            <person name="Wimmer E.A."/>
            <person name="Beeman R.W."/>
            <person name="Lorenzen M."/>
            <person name="Tomoyasu Y."/>
            <person name="Miller S.C."/>
            <person name="Grossmann D."/>
            <person name="Bucher G."/>
        </authorList>
    </citation>
    <scope>NUCLEOTIDE SEQUENCE [LARGE SCALE GENOMIC DNA]</scope>
    <source>
        <strain evidence="18 19">Georgia GA2</strain>
    </source>
</reference>
<dbReference type="PANTHER" id="PTHR13178">
    <property type="entry name" value="NADH-UBIQUINONE OXIDOREDUCTASE SGDH SUBUNIT"/>
    <property type="match status" value="1"/>
</dbReference>
<evidence type="ECO:0000256" key="1">
    <source>
        <dbReference type="ARBA" id="ARBA00003195"/>
    </source>
</evidence>
<evidence type="ECO:0000256" key="13">
    <source>
        <dbReference type="ARBA" id="ARBA00023128"/>
    </source>
</evidence>
<evidence type="ECO:0000256" key="6">
    <source>
        <dbReference type="ARBA" id="ARBA00022448"/>
    </source>
</evidence>
<dbReference type="OrthoDB" id="9995605at2759"/>
<dbReference type="HOGENOM" id="CLU_100260_0_0_1"/>
<dbReference type="Pfam" id="PF09781">
    <property type="entry name" value="NDUF_B5"/>
    <property type="match status" value="1"/>
</dbReference>
<dbReference type="EMBL" id="KQ971382">
    <property type="protein sequence ID" value="EEZ97690.1"/>
    <property type="molecule type" value="Genomic_DNA"/>
</dbReference>
<keyword evidence="10" id="KW-0809">Transit peptide</keyword>
<evidence type="ECO:0000256" key="2">
    <source>
        <dbReference type="ARBA" id="ARBA00004434"/>
    </source>
</evidence>
<gene>
    <name evidence="18" type="primary">AUGUSTUS-3.0.2_04388</name>
    <name evidence="18" type="ORF">TcasGA2_TC004388</name>
</gene>
<dbReference type="KEGG" id="tca:660570"/>
<evidence type="ECO:0000256" key="5">
    <source>
        <dbReference type="ARBA" id="ARBA00015175"/>
    </source>
</evidence>
<keyword evidence="7" id="KW-0679">Respiratory chain</keyword>
<evidence type="ECO:0000256" key="10">
    <source>
        <dbReference type="ARBA" id="ARBA00022946"/>
    </source>
</evidence>
<keyword evidence="6" id="KW-0813">Transport</keyword>
<evidence type="ECO:0000256" key="16">
    <source>
        <dbReference type="ARBA" id="ARBA00032550"/>
    </source>
</evidence>
<dbReference type="GO" id="GO:0005743">
    <property type="term" value="C:mitochondrial inner membrane"/>
    <property type="evidence" value="ECO:0007669"/>
    <property type="project" value="UniProtKB-SubCell"/>
</dbReference>
<evidence type="ECO:0000256" key="3">
    <source>
        <dbReference type="ARBA" id="ARBA00007152"/>
    </source>
</evidence>
<reference evidence="18 19" key="2">
    <citation type="journal article" date="2010" name="Nucleic Acids Res.">
        <title>BeetleBase in 2010: revisions to provide comprehensive genomic information for Tribolium castaneum.</title>
        <authorList>
            <person name="Kim H.S."/>
            <person name="Murphy T."/>
            <person name="Xia J."/>
            <person name="Caragea D."/>
            <person name="Park Y."/>
            <person name="Beeman R.W."/>
            <person name="Lorenzen M.D."/>
            <person name="Butcher S."/>
            <person name="Manak J.R."/>
            <person name="Brown S.J."/>
        </authorList>
    </citation>
    <scope>GENOME REANNOTATION</scope>
    <source>
        <strain evidence="18 19">Georgia GA2</strain>
    </source>
</reference>
<evidence type="ECO:0000313" key="19">
    <source>
        <dbReference type="Proteomes" id="UP000007266"/>
    </source>
</evidence>